<evidence type="ECO:0000256" key="3">
    <source>
        <dbReference type="SAM" id="SignalP"/>
    </source>
</evidence>
<dbReference type="InterPro" id="IPR051477">
    <property type="entry name" value="Expansin_CellWall"/>
</dbReference>
<dbReference type="PANTHER" id="PTHR31836:SF28">
    <property type="entry name" value="SRCR DOMAIN-CONTAINING PROTEIN-RELATED"/>
    <property type="match status" value="1"/>
</dbReference>
<dbReference type="InterPro" id="IPR036908">
    <property type="entry name" value="RlpA-like_sf"/>
</dbReference>
<protein>
    <recommendedName>
        <fullName evidence="6">RlpA-like protein double-psi beta-barrel domain-containing protein</fullName>
    </recommendedName>
</protein>
<dbReference type="VEuPathDB" id="FungiDB:PV08_08472"/>
<keyword evidence="1 3" id="KW-0732">Signal</keyword>
<feature type="chain" id="PRO_5002250044" description="RlpA-like protein double-psi beta-barrel domain-containing protein" evidence="3">
    <location>
        <begin position="22"/>
        <end position="306"/>
    </location>
</feature>
<reference evidence="4 5" key="1">
    <citation type="submission" date="2015-01" db="EMBL/GenBank/DDBJ databases">
        <title>The Genome Sequence of Exophiala spinifera CBS89968.</title>
        <authorList>
            <consortium name="The Broad Institute Genomics Platform"/>
            <person name="Cuomo C."/>
            <person name="de Hoog S."/>
            <person name="Gorbushina A."/>
            <person name="Stielow B."/>
            <person name="Teixiera M."/>
            <person name="Abouelleil A."/>
            <person name="Chapman S.B."/>
            <person name="Priest M."/>
            <person name="Young S.K."/>
            <person name="Wortman J."/>
            <person name="Nusbaum C."/>
            <person name="Birren B."/>
        </authorList>
    </citation>
    <scope>NUCLEOTIDE SEQUENCE [LARGE SCALE GENOMIC DNA]</scope>
    <source>
        <strain evidence="4 5">CBS 89968</strain>
    </source>
</reference>
<organism evidence="4 5">
    <name type="scientific">Exophiala spinifera</name>
    <dbReference type="NCBI Taxonomy" id="91928"/>
    <lineage>
        <taxon>Eukaryota</taxon>
        <taxon>Fungi</taxon>
        <taxon>Dikarya</taxon>
        <taxon>Ascomycota</taxon>
        <taxon>Pezizomycotina</taxon>
        <taxon>Eurotiomycetes</taxon>
        <taxon>Chaetothyriomycetidae</taxon>
        <taxon>Chaetothyriales</taxon>
        <taxon>Herpotrichiellaceae</taxon>
        <taxon>Exophiala</taxon>
    </lineage>
</organism>
<feature type="signal peptide" evidence="3">
    <location>
        <begin position="1"/>
        <end position="21"/>
    </location>
</feature>
<feature type="compositionally biased region" description="Polar residues" evidence="2">
    <location>
        <begin position="183"/>
        <end position="194"/>
    </location>
</feature>
<dbReference type="CDD" id="cd22191">
    <property type="entry name" value="DPBB_RlpA_EXP_N-like"/>
    <property type="match status" value="1"/>
</dbReference>
<dbReference type="SUPFAM" id="SSF50685">
    <property type="entry name" value="Barwin-like endoglucanases"/>
    <property type="match status" value="1"/>
</dbReference>
<evidence type="ECO:0000313" key="4">
    <source>
        <dbReference type="EMBL" id="KIW13284.1"/>
    </source>
</evidence>
<dbReference type="PANTHER" id="PTHR31836">
    <property type="match status" value="1"/>
</dbReference>
<sequence length="306" mass="30144">MAVLKNITLAALLLLTPFATAAPRLDARSVYTHTDTEIVWVTVEETTTVWLEPGEPTPAPAPVAAADTTTVVVADGSTTSAPAVFAQTAYEPSTLATVTGAAPAPAPPSSSSTTTPPAAAAVVSSAPASVAPSPAPAPAPSAAPAPAPAPAPAAESSPAAAVAPTTTTAAPSAPAPSPSASTGDSGTQDISASTSATCEGTGAACVGDVTHWDGGLGACGWNVDTNSDLEIALPYQFMGTQSNGNPYCGRSVTLYNPTSGTTVKATVGDKCMGCVARAIDCTDALFNAITDGTGNGRVSGIQWWFD</sequence>
<evidence type="ECO:0000313" key="5">
    <source>
        <dbReference type="Proteomes" id="UP000053328"/>
    </source>
</evidence>
<evidence type="ECO:0000256" key="1">
    <source>
        <dbReference type="ARBA" id="ARBA00022729"/>
    </source>
</evidence>
<feature type="region of interest" description="Disordered" evidence="2">
    <location>
        <begin position="98"/>
        <end position="194"/>
    </location>
</feature>
<keyword evidence="5" id="KW-1185">Reference proteome</keyword>
<dbReference type="GeneID" id="27335555"/>
<dbReference type="STRING" id="91928.A0A0D2BQ79"/>
<dbReference type="AlphaFoldDB" id="A0A0D2BQ79"/>
<feature type="compositionally biased region" description="Pro residues" evidence="2">
    <location>
        <begin position="133"/>
        <end position="151"/>
    </location>
</feature>
<gene>
    <name evidence="4" type="ORF">PV08_08472</name>
</gene>
<feature type="compositionally biased region" description="Low complexity" evidence="2">
    <location>
        <begin position="98"/>
        <end position="132"/>
    </location>
</feature>
<evidence type="ECO:0000256" key="2">
    <source>
        <dbReference type="SAM" id="MobiDB-lite"/>
    </source>
</evidence>
<proteinExistence type="predicted"/>
<dbReference type="Gene3D" id="2.40.40.10">
    <property type="entry name" value="RlpA-like domain"/>
    <property type="match status" value="1"/>
</dbReference>
<evidence type="ECO:0008006" key="6">
    <source>
        <dbReference type="Google" id="ProtNLM"/>
    </source>
</evidence>
<dbReference type="OrthoDB" id="623670at2759"/>
<dbReference type="Proteomes" id="UP000053328">
    <property type="component" value="Unassembled WGS sequence"/>
</dbReference>
<dbReference type="EMBL" id="KN847497">
    <property type="protein sequence ID" value="KIW13284.1"/>
    <property type="molecule type" value="Genomic_DNA"/>
</dbReference>
<dbReference type="RefSeq" id="XP_016233500.1">
    <property type="nucleotide sequence ID" value="XM_016382797.1"/>
</dbReference>
<dbReference type="HOGENOM" id="CLU_052701_0_0_1"/>
<accession>A0A0D2BQ79</accession>
<name>A0A0D2BQ79_9EURO</name>
<feature type="compositionally biased region" description="Low complexity" evidence="2">
    <location>
        <begin position="152"/>
        <end position="182"/>
    </location>
</feature>